<dbReference type="STRING" id="222136.BBW65_00630"/>
<dbReference type="RefSeq" id="WP_066338379.1">
    <property type="nucleotide sequence ID" value="NZ_CP016503.1"/>
</dbReference>
<keyword evidence="1" id="KW-0812">Transmembrane</keyword>
<keyword evidence="1" id="KW-0472">Membrane</keyword>
<sequence>MSKKIKNQIKIGNNNKIVNSNFGTYNQNEKLKKESIPKTILIGVIIAVIGGVIVGIIMEYFK</sequence>
<name>A0A1B1U3W1_9HELI</name>
<evidence type="ECO:0000313" key="3">
    <source>
        <dbReference type="Proteomes" id="UP000092884"/>
    </source>
</evidence>
<keyword evidence="1" id="KW-1133">Transmembrane helix</keyword>
<dbReference type="EMBL" id="CP016503">
    <property type="protein sequence ID" value="ANV97412.1"/>
    <property type="molecule type" value="Genomic_DNA"/>
</dbReference>
<organism evidence="2 3">
    <name type="scientific">Helicobacter enhydrae</name>
    <dbReference type="NCBI Taxonomy" id="222136"/>
    <lineage>
        <taxon>Bacteria</taxon>
        <taxon>Pseudomonadati</taxon>
        <taxon>Campylobacterota</taxon>
        <taxon>Epsilonproteobacteria</taxon>
        <taxon>Campylobacterales</taxon>
        <taxon>Helicobacteraceae</taxon>
        <taxon>Helicobacter</taxon>
    </lineage>
</organism>
<feature type="transmembrane region" description="Helical" evidence="1">
    <location>
        <begin position="40"/>
        <end position="61"/>
    </location>
</feature>
<protein>
    <submittedName>
        <fullName evidence="2">Uncharacterized protein</fullName>
    </submittedName>
</protein>
<dbReference type="Proteomes" id="UP000092884">
    <property type="component" value="Chromosome"/>
</dbReference>
<evidence type="ECO:0000313" key="2">
    <source>
        <dbReference type="EMBL" id="ANV97412.1"/>
    </source>
</evidence>
<gene>
    <name evidence="2" type="ORF">BBW65_00630</name>
</gene>
<proteinExistence type="predicted"/>
<evidence type="ECO:0000256" key="1">
    <source>
        <dbReference type="SAM" id="Phobius"/>
    </source>
</evidence>
<dbReference type="AlphaFoldDB" id="A0A1B1U3W1"/>
<accession>A0A1B1U3W1</accession>
<dbReference type="KEGG" id="het:BBW65_00630"/>
<keyword evidence="3" id="KW-1185">Reference proteome</keyword>
<reference evidence="3" key="1">
    <citation type="submission" date="2016-07" db="EMBL/GenBank/DDBJ databases">
        <authorList>
            <person name="Florea S."/>
            <person name="Webb J.S."/>
            <person name="Jaromczyk J."/>
            <person name="Schardl C.L."/>
        </authorList>
    </citation>
    <scope>NUCLEOTIDE SEQUENCE [LARGE SCALE GENOMIC DNA]</scope>
    <source>
        <strain evidence="3">MIT 01-6242</strain>
    </source>
</reference>